<dbReference type="Pfam" id="PF12802">
    <property type="entry name" value="MarR_2"/>
    <property type="match status" value="1"/>
</dbReference>
<dbReference type="PANTHER" id="PTHR33164:SF99">
    <property type="entry name" value="MARR FAMILY REGULATORY PROTEIN"/>
    <property type="match status" value="1"/>
</dbReference>
<dbReference type="AlphaFoldDB" id="A0A1R4JUI7"/>
<dbReference type="InterPro" id="IPR000835">
    <property type="entry name" value="HTH_MarR-typ"/>
</dbReference>
<dbReference type="InterPro" id="IPR036388">
    <property type="entry name" value="WH-like_DNA-bd_sf"/>
</dbReference>
<dbReference type="GO" id="GO:0006950">
    <property type="term" value="P:response to stress"/>
    <property type="evidence" value="ECO:0007669"/>
    <property type="project" value="TreeGrafter"/>
</dbReference>
<proteinExistence type="predicted"/>
<name>A0A1R4JUI7_9MICO</name>
<dbReference type="Gene3D" id="1.10.10.10">
    <property type="entry name" value="Winged helix-like DNA-binding domain superfamily/Winged helix DNA-binding domain"/>
    <property type="match status" value="1"/>
</dbReference>
<dbReference type="InterPro" id="IPR039422">
    <property type="entry name" value="MarR/SlyA-like"/>
</dbReference>
<evidence type="ECO:0000259" key="1">
    <source>
        <dbReference type="PROSITE" id="PS50995"/>
    </source>
</evidence>
<evidence type="ECO:0000313" key="3">
    <source>
        <dbReference type="Proteomes" id="UP000196778"/>
    </source>
</evidence>
<dbReference type="SUPFAM" id="SSF46785">
    <property type="entry name" value="Winged helix' DNA-binding domain"/>
    <property type="match status" value="1"/>
</dbReference>
<sequence length="160" mass="17710">MTTPRWLSDDELTAWLRLRAVTMLLPAAIDGQLKRDSGLTEFEYYVLAMLSDASDRRLTLSDLASRTNSSLSRLSHVVRRLGEAGWVTKATCPDDGRSTFAVLTDAGMALVESAAPGHVEEVRRRVFDTLSDAEREGLSVALERILSTLDPAHHLTRDID</sequence>
<dbReference type="InterPro" id="IPR036390">
    <property type="entry name" value="WH_DNA-bd_sf"/>
</dbReference>
<feature type="domain" description="HTH marR-type" evidence="1">
    <location>
        <begin position="9"/>
        <end position="147"/>
    </location>
</feature>
<protein>
    <submittedName>
        <fullName evidence="2">Transcriptional regulator, MarR family</fullName>
    </submittedName>
</protein>
<dbReference type="Proteomes" id="UP000196778">
    <property type="component" value="Unassembled WGS sequence"/>
</dbReference>
<gene>
    <name evidence="2" type="ORF">FM119_09650</name>
</gene>
<dbReference type="SMART" id="SM00347">
    <property type="entry name" value="HTH_MARR"/>
    <property type="match status" value="1"/>
</dbReference>
<dbReference type="PANTHER" id="PTHR33164">
    <property type="entry name" value="TRANSCRIPTIONAL REGULATOR, MARR FAMILY"/>
    <property type="match status" value="1"/>
</dbReference>
<dbReference type="OrthoDB" id="8635520at2"/>
<keyword evidence="3" id="KW-1185">Reference proteome</keyword>
<organism evidence="2 3">
    <name type="scientific">Mycetocola reblochoni REB411</name>
    <dbReference type="NCBI Taxonomy" id="1255698"/>
    <lineage>
        <taxon>Bacteria</taxon>
        <taxon>Bacillati</taxon>
        <taxon>Actinomycetota</taxon>
        <taxon>Actinomycetes</taxon>
        <taxon>Micrococcales</taxon>
        <taxon>Microbacteriaceae</taxon>
        <taxon>Mycetocola</taxon>
    </lineage>
</organism>
<dbReference type="GO" id="GO:0003700">
    <property type="term" value="F:DNA-binding transcription factor activity"/>
    <property type="evidence" value="ECO:0007669"/>
    <property type="project" value="InterPro"/>
</dbReference>
<evidence type="ECO:0000313" key="2">
    <source>
        <dbReference type="EMBL" id="SJN35921.1"/>
    </source>
</evidence>
<accession>A0A1R4JUI7</accession>
<dbReference type="EMBL" id="FUKR01000055">
    <property type="protein sequence ID" value="SJN35921.1"/>
    <property type="molecule type" value="Genomic_DNA"/>
</dbReference>
<dbReference type="RefSeq" id="WP_087137568.1">
    <property type="nucleotide sequence ID" value="NZ_FUKR01000055.1"/>
</dbReference>
<dbReference type="PROSITE" id="PS50995">
    <property type="entry name" value="HTH_MARR_2"/>
    <property type="match status" value="1"/>
</dbReference>
<reference evidence="3" key="1">
    <citation type="submission" date="2017-02" db="EMBL/GenBank/DDBJ databases">
        <authorList>
            <person name="Dridi B."/>
        </authorList>
    </citation>
    <scope>NUCLEOTIDE SEQUENCE [LARGE SCALE GENOMIC DNA]</scope>
    <source>
        <strain evidence="3">EB411</strain>
    </source>
</reference>